<dbReference type="AlphaFoldDB" id="A0A2P8GXV4"/>
<proteinExistence type="predicted"/>
<protein>
    <recommendedName>
        <fullName evidence="6">Large extracellular alpha-helical protein</fullName>
    </recommendedName>
</protein>
<dbReference type="OrthoDB" id="3264966at2"/>
<dbReference type="Pfam" id="PF18986">
    <property type="entry name" value="DUF5719"/>
    <property type="match status" value="1"/>
</dbReference>
<sequence>MSSTRLTVTRAVRTTVGLVGVAAAVATIVFAGRLDLPDIGGAPASVTVEPVAADQSRVCTGSLIELGQDAAAATAATSVGSPVVVAGDGVDGAATSSTLAAPDDSAGREGPTVLSAEPSDGDSVLAGAQSQSVELERLSGFSASSCTETAAESWLVGGSTDVGQTTVLTLANPSTVDASVSLEVFGESGAVDASGASGIVVAAGSQRIISLAGIAPNLLIPVVHVTSVGAPVAAALQQSAVRSITPEGVDVVGPSASPADSQIIPGFIVPSSRPVDRADGYDFRVPGVRVLAPGGFDAQVTVVARASDGTLSEPRTVTTAAGTVTDVPLDDLAPGEYTLLVTSDQPVTSAGHSASSRDDKDDFAWFAATTPLAATATVAVPPGAQATMRIANPTDEDRTVSLVSSGAETTVDVPAGGSIQRDVDGDVVYELSGTDGLHAAVTLLGDVGISSYPLTAPSAASDPVVVRMR</sequence>
<reference evidence="2 4" key="1">
    <citation type="submission" date="2018-03" db="EMBL/GenBank/DDBJ databases">
        <title>Genomic Encyclopedia of Archaeal and Bacterial Type Strains, Phase II (KMG-II): from individual species to whole genera.</title>
        <authorList>
            <person name="Goeker M."/>
        </authorList>
    </citation>
    <scope>NUCLEOTIDE SEQUENCE [LARGE SCALE GENOMIC DNA]</scope>
    <source>
        <strain evidence="2 4">DSM 21548</strain>
    </source>
</reference>
<evidence type="ECO:0000313" key="3">
    <source>
        <dbReference type="EMBL" id="RUQ86723.1"/>
    </source>
</evidence>
<evidence type="ECO:0000313" key="4">
    <source>
        <dbReference type="Proteomes" id="UP000241203"/>
    </source>
</evidence>
<dbReference type="RefSeq" id="WP_127054294.1">
    <property type="nucleotide sequence ID" value="NZ_PYAU01000001.1"/>
</dbReference>
<accession>A0A2P8GXV4</accession>
<organism evidence="2 4">
    <name type="scientific">Labedella gwakjiensis</name>
    <dbReference type="NCBI Taxonomy" id="390269"/>
    <lineage>
        <taxon>Bacteria</taxon>
        <taxon>Bacillati</taxon>
        <taxon>Actinomycetota</taxon>
        <taxon>Actinomycetes</taxon>
        <taxon>Micrococcales</taxon>
        <taxon>Microbacteriaceae</taxon>
        <taxon>Labedella</taxon>
    </lineage>
</organism>
<dbReference type="InterPro" id="IPR043777">
    <property type="entry name" value="DUF5719"/>
</dbReference>
<evidence type="ECO:0000313" key="2">
    <source>
        <dbReference type="EMBL" id="PSL38806.1"/>
    </source>
</evidence>
<gene>
    <name evidence="2" type="ORF">CLV49_2435</name>
    <name evidence="3" type="ORF">ELQ93_07060</name>
</gene>
<comment type="caution">
    <text evidence="2">The sequence shown here is derived from an EMBL/GenBank/DDBJ whole genome shotgun (WGS) entry which is preliminary data.</text>
</comment>
<evidence type="ECO:0008006" key="6">
    <source>
        <dbReference type="Google" id="ProtNLM"/>
    </source>
</evidence>
<dbReference type="Proteomes" id="UP000241203">
    <property type="component" value="Unassembled WGS sequence"/>
</dbReference>
<evidence type="ECO:0000313" key="5">
    <source>
        <dbReference type="Proteomes" id="UP000268291"/>
    </source>
</evidence>
<name>A0A2P8GXV4_9MICO</name>
<reference evidence="3 5" key="2">
    <citation type="submission" date="2018-12" db="EMBL/GenBank/DDBJ databases">
        <authorList>
            <person name="hu s."/>
            <person name="Xu Y."/>
            <person name="Xu B."/>
            <person name="Li F."/>
        </authorList>
    </citation>
    <scope>NUCLEOTIDE SEQUENCE [LARGE SCALE GENOMIC DNA]</scope>
    <source>
        <strain evidence="3 5">KSW2-17</strain>
    </source>
</reference>
<keyword evidence="5" id="KW-1185">Reference proteome</keyword>
<evidence type="ECO:0000256" key="1">
    <source>
        <dbReference type="SAM" id="MobiDB-lite"/>
    </source>
</evidence>
<dbReference type="Proteomes" id="UP000268291">
    <property type="component" value="Unassembled WGS sequence"/>
</dbReference>
<dbReference type="EMBL" id="RZGY01000001">
    <property type="protein sequence ID" value="RUQ86723.1"/>
    <property type="molecule type" value="Genomic_DNA"/>
</dbReference>
<feature type="region of interest" description="Disordered" evidence="1">
    <location>
        <begin position="95"/>
        <end position="123"/>
    </location>
</feature>
<dbReference type="EMBL" id="PYAU01000001">
    <property type="protein sequence ID" value="PSL38806.1"/>
    <property type="molecule type" value="Genomic_DNA"/>
</dbReference>